<evidence type="ECO:0000313" key="6">
    <source>
        <dbReference type="EMBL" id="KAI6649390.1"/>
    </source>
</evidence>
<feature type="compositionally biased region" description="Basic and acidic residues" evidence="3">
    <location>
        <begin position="7"/>
        <end position="17"/>
    </location>
</feature>
<reference evidence="6 7" key="1">
    <citation type="journal article" date="2023" name="BMC Biol.">
        <title>The compact genome of the sponge Oopsacas minuta (Hexactinellida) is lacking key metazoan core genes.</title>
        <authorList>
            <person name="Santini S."/>
            <person name="Schenkelaars Q."/>
            <person name="Jourda C."/>
            <person name="Duchesne M."/>
            <person name="Belahbib H."/>
            <person name="Rocher C."/>
            <person name="Selva M."/>
            <person name="Riesgo A."/>
            <person name="Vervoort M."/>
            <person name="Leys S.P."/>
            <person name="Kodjabachian L."/>
            <person name="Le Bivic A."/>
            <person name="Borchiellini C."/>
            <person name="Claverie J.M."/>
            <person name="Renard E."/>
        </authorList>
    </citation>
    <scope>NUCLEOTIDE SEQUENCE [LARGE SCALE GENOMIC DNA]</scope>
    <source>
        <strain evidence="6">SPO-2</strain>
    </source>
</reference>
<dbReference type="PANTHER" id="PTHR22576">
    <property type="entry name" value="MUCOSA ASSOCIATED LYMPHOID TISSUE LYMPHOMA TRANSLOCATION PROTEIN 1/PARACASPASE"/>
    <property type="match status" value="1"/>
</dbReference>
<evidence type="ECO:0000256" key="2">
    <source>
        <dbReference type="RuleBase" id="RU003971"/>
    </source>
</evidence>
<evidence type="ECO:0000259" key="5">
    <source>
        <dbReference type="PROSITE" id="PS50208"/>
    </source>
</evidence>
<feature type="domain" description="Caspase family p10" evidence="4">
    <location>
        <begin position="945"/>
        <end position="1027"/>
    </location>
</feature>
<evidence type="ECO:0000256" key="1">
    <source>
        <dbReference type="ARBA" id="ARBA00010134"/>
    </source>
</evidence>
<evidence type="ECO:0000313" key="7">
    <source>
        <dbReference type="Proteomes" id="UP001165289"/>
    </source>
</evidence>
<feature type="region of interest" description="Disordered" evidence="3">
    <location>
        <begin position="35"/>
        <end position="219"/>
    </location>
</feature>
<dbReference type="SUPFAM" id="SSF52129">
    <property type="entry name" value="Caspase-like"/>
    <property type="match status" value="1"/>
</dbReference>
<name>A0AAV7JLS9_9METZ</name>
<keyword evidence="7" id="KW-1185">Reference proteome</keyword>
<dbReference type="Gene3D" id="3.40.50.1460">
    <property type="match status" value="1"/>
</dbReference>
<feature type="compositionally biased region" description="Polar residues" evidence="3">
    <location>
        <begin position="182"/>
        <end position="219"/>
    </location>
</feature>
<feature type="region of interest" description="Disordered" evidence="3">
    <location>
        <begin position="1"/>
        <end position="21"/>
    </location>
</feature>
<comment type="caution">
    <text evidence="6">The sequence shown here is derived from an EMBL/GenBank/DDBJ whole genome shotgun (WGS) entry which is preliminary data.</text>
</comment>
<dbReference type="AlphaFoldDB" id="A0AAV7JLS9"/>
<dbReference type="Proteomes" id="UP001165289">
    <property type="component" value="Unassembled WGS sequence"/>
</dbReference>
<feature type="domain" description="Caspase family p20" evidence="5">
    <location>
        <begin position="795"/>
        <end position="921"/>
    </location>
</feature>
<dbReference type="Pfam" id="PF00656">
    <property type="entry name" value="Peptidase_C14"/>
    <property type="match status" value="1"/>
</dbReference>
<dbReference type="InterPro" id="IPR001309">
    <property type="entry name" value="Pept_C14_p20"/>
</dbReference>
<dbReference type="InterPro" id="IPR002138">
    <property type="entry name" value="Pept_C14_p10"/>
</dbReference>
<dbReference type="InterPro" id="IPR011600">
    <property type="entry name" value="Pept_C14_caspase"/>
</dbReference>
<evidence type="ECO:0000256" key="3">
    <source>
        <dbReference type="SAM" id="MobiDB-lite"/>
    </source>
</evidence>
<dbReference type="InterPro" id="IPR029030">
    <property type="entry name" value="Caspase-like_dom_sf"/>
</dbReference>
<evidence type="ECO:0000259" key="4">
    <source>
        <dbReference type="PROSITE" id="PS50207"/>
    </source>
</evidence>
<dbReference type="PROSITE" id="PS50208">
    <property type="entry name" value="CASPASE_P20"/>
    <property type="match status" value="1"/>
</dbReference>
<sequence length="1032" mass="120687">MAENLDAIDKEFMKNDPYEDLSDVSDSVFISEEKYTKSETQIEDVISEDMSQQDEPTIEKSLPNTLQQDEPTIEKSLPNTLQQDEPAIEKSLPNTLQQDEPTIEKSLPNTPQQDEPTIEKSLPNTPQQGEPTIEKSLPNTPQQGEPTIEKSLQNTPQQDEPTIEKSLPNTLQQDEPTIEKSLPNTPQQDEPTIEKSLQNTPQDKLRSNTLPNTLQQDEPTIQKSLQNTLQVKPRSNTIRNTLQQDEPTRKMSFQNILEQNQSTRRESLTYLSKQDEERKQFVKNLSKQSKETREMILDSMAQDNLTKIFRKDMFQDEDTRKKFMGDMSRRAKSDRKTFNYSMSEQDDATRNKFLQNISKYEATRKMFYRDIKEDEVTRKEFLKVMSELDNTQSLLIKYILQQDEATRHIFMEDLSKFDIRGLYLKAILQQDESTRIMFLNDLSRQDPATRNVFLVDIFDDEATRYMFINDMSRRAEDIIFYENVSRIDHNSRKMVFINKTKFELTRRKLNSDLVQDKDMKKCYIGDKKLFDKTRKMLGKRARTDMSTNEFIKDMTKFEATRKRYIQKMSNLPDEENLFETMLQQDENNLEVFLNVISRQDKEIRIKFTKDTAQQDKATRKLFEEMVNEAEICRKMFLKVTVKVEASCVKFIECLSRQDETSRKMLIKQLSLQDNLPNQFLNALSKHDEETLGMFLKDLTQQVPASRRKYFKAMSEDETMLKKYITCMSEYESTQKMFRKEMSLLHPAARTNFKDALLALDKEIQDKFPRDLSILDPNSPDFLNYPFIEGSKAQGIIIVNKEFKGKKRRRNEDIPKERVGAEKEREYLQEIYDKFDIDYKDNDYFDVEGEAIEKKLQHFSDNVSDESPVIFISLASHGGSKGILGTDGRGIQMTDIVKIFTDNEKLLGIPKVFLIQACRENAKDVVYETEDNKAIKKGKHVTTKISDVLIAYATSNGTIAFRDEEGSWFFRELRKCVLNESYKNRHFQELLTICSDQLIDECVEEETKSVTETPSYDSTLRKFLLFPQKQSQD</sequence>
<feature type="compositionally biased region" description="Polar residues" evidence="3">
    <location>
        <begin position="137"/>
        <end position="160"/>
    </location>
</feature>
<dbReference type="SMART" id="SM00115">
    <property type="entry name" value="CASc"/>
    <property type="match status" value="1"/>
</dbReference>
<comment type="similarity">
    <text evidence="1 2">Belongs to the peptidase C14A family.</text>
</comment>
<organism evidence="6 7">
    <name type="scientific">Oopsacas minuta</name>
    <dbReference type="NCBI Taxonomy" id="111878"/>
    <lineage>
        <taxon>Eukaryota</taxon>
        <taxon>Metazoa</taxon>
        <taxon>Porifera</taxon>
        <taxon>Hexactinellida</taxon>
        <taxon>Hexasterophora</taxon>
        <taxon>Lyssacinosida</taxon>
        <taxon>Leucopsacidae</taxon>
        <taxon>Oopsacas</taxon>
    </lineage>
</organism>
<protein>
    <submittedName>
        <fullName evidence="6">Uncharacterized protein</fullName>
    </submittedName>
</protein>
<dbReference type="InterPro" id="IPR052039">
    <property type="entry name" value="Caspase-related_regulators"/>
</dbReference>
<accession>A0AAV7JLS9</accession>
<gene>
    <name evidence="6" type="ORF">LOD99_11756</name>
</gene>
<dbReference type="PANTHER" id="PTHR22576:SF41">
    <property type="entry name" value="CASPASE 14, APOPTOSIS-RELATED CYSTEINE PEPTIDASE"/>
    <property type="match status" value="1"/>
</dbReference>
<dbReference type="PROSITE" id="PS50207">
    <property type="entry name" value="CASPASE_P10"/>
    <property type="match status" value="1"/>
</dbReference>
<dbReference type="GO" id="GO:0006508">
    <property type="term" value="P:proteolysis"/>
    <property type="evidence" value="ECO:0007669"/>
    <property type="project" value="InterPro"/>
</dbReference>
<dbReference type="EMBL" id="JAKMXF010000321">
    <property type="protein sequence ID" value="KAI6649390.1"/>
    <property type="molecule type" value="Genomic_DNA"/>
</dbReference>
<proteinExistence type="inferred from homology"/>
<dbReference type="InterPro" id="IPR015917">
    <property type="entry name" value="Pept_C14A"/>
</dbReference>
<dbReference type="GO" id="GO:0004197">
    <property type="term" value="F:cysteine-type endopeptidase activity"/>
    <property type="evidence" value="ECO:0007669"/>
    <property type="project" value="InterPro"/>
</dbReference>